<dbReference type="AlphaFoldDB" id="A0A6J6DKD1"/>
<dbReference type="EMBL" id="CAEZTD010000070">
    <property type="protein sequence ID" value="CAB4564510.1"/>
    <property type="molecule type" value="Genomic_DNA"/>
</dbReference>
<proteinExistence type="predicted"/>
<sequence>MSATPEIAEYNAALEPAQRVLCERLEQIFGRAMPEATSKVWHAHPVWFIDGNPIVGYATRKDGICVLFWSGQSFATPGLKATGSFQAAEYWASPDGEIDEAKLERWLADAQRIQWNYRDIRSNRGLVKLTGF</sequence>
<name>A0A6J6DKD1_9ZZZZ</name>
<reference evidence="1" key="1">
    <citation type="submission" date="2020-05" db="EMBL/GenBank/DDBJ databases">
        <authorList>
            <person name="Chiriac C."/>
            <person name="Salcher M."/>
            <person name="Ghai R."/>
            <person name="Kavagutti S V."/>
        </authorList>
    </citation>
    <scope>NUCLEOTIDE SEQUENCE</scope>
</reference>
<gene>
    <name evidence="1" type="ORF">UFOPK1591_00950</name>
</gene>
<protein>
    <submittedName>
        <fullName evidence="1">Unannotated protein</fullName>
    </submittedName>
</protein>
<dbReference type="SUPFAM" id="SSF159888">
    <property type="entry name" value="YdhG-like"/>
    <property type="match status" value="1"/>
</dbReference>
<evidence type="ECO:0000313" key="1">
    <source>
        <dbReference type="EMBL" id="CAB4564510.1"/>
    </source>
</evidence>
<organism evidence="1">
    <name type="scientific">freshwater metagenome</name>
    <dbReference type="NCBI Taxonomy" id="449393"/>
    <lineage>
        <taxon>unclassified sequences</taxon>
        <taxon>metagenomes</taxon>
        <taxon>ecological metagenomes</taxon>
    </lineage>
</organism>
<accession>A0A6J6DKD1</accession>
<dbReference type="Gene3D" id="3.90.1150.200">
    <property type="match status" value="1"/>
</dbReference>